<dbReference type="InterPro" id="IPR001478">
    <property type="entry name" value="PDZ"/>
</dbReference>
<dbReference type="GO" id="GO:0004252">
    <property type="term" value="F:serine-type endopeptidase activity"/>
    <property type="evidence" value="ECO:0007669"/>
    <property type="project" value="InterPro"/>
</dbReference>
<feature type="compositionally biased region" description="Basic and acidic residues" evidence="3">
    <location>
        <begin position="1"/>
        <end position="23"/>
    </location>
</feature>
<evidence type="ECO:0000256" key="4">
    <source>
        <dbReference type="SAM" id="Phobius"/>
    </source>
</evidence>
<dbReference type="GO" id="GO:0006508">
    <property type="term" value="P:proteolysis"/>
    <property type="evidence" value="ECO:0007669"/>
    <property type="project" value="UniProtKB-KW"/>
</dbReference>
<dbReference type="Gene3D" id="2.30.42.10">
    <property type="match status" value="1"/>
</dbReference>
<dbReference type="PRINTS" id="PR00834">
    <property type="entry name" value="PROTEASES2C"/>
</dbReference>
<name>A0AAU4K5C5_9NOCA</name>
<dbReference type="InterPro" id="IPR051201">
    <property type="entry name" value="Chloro_Bact_Ser_Proteases"/>
</dbReference>
<dbReference type="PANTHER" id="PTHR43343:SF3">
    <property type="entry name" value="PROTEASE DO-LIKE 8, CHLOROPLASTIC"/>
    <property type="match status" value="1"/>
</dbReference>
<dbReference type="AlphaFoldDB" id="A0AAU4K5C5"/>
<feature type="compositionally biased region" description="Low complexity" evidence="3">
    <location>
        <begin position="49"/>
        <end position="65"/>
    </location>
</feature>
<dbReference type="RefSeq" id="WP_328858317.1">
    <property type="nucleotide sequence ID" value="NZ_CP108021.1"/>
</dbReference>
<evidence type="ECO:0000256" key="2">
    <source>
        <dbReference type="ARBA" id="ARBA00022801"/>
    </source>
</evidence>
<keyword evidence="2" id="KW-0378">Hydrolase</keyword>
<dbReference type="InterPro" id="IPR001940">
    <property type="entry name" value="Peptidase_S1C"/>
</dbReference>
<reference evidence="6 7" key="1">
    <citation type="submission" date="2022-10" db="EMBL/GenBank/DDBJ databases">
        <title>The complete genomes of actinobacterial strains from the NBC collection.</title>
        <authorList>
            <person name="Joergensen T.S."/>
            <person name="Alvarez Arevalo M."/>
            <person name="Sterndorff E.B."/>
            <person name="Faurdal D."/>
            <person name="Vuksanovic O."/>
            <person name="Mourched A.-S."/>
            <person name="Charusanti P."/>
            <person name="Shaw S."/>
            <person name="Blin K."/>
            <person name="Weber T."/>
        </authorList>
    </citation>
    <scope>NUCLEOTIDE SEQUENCE [LARGE SCALE GENOMIC DNA]</scope>
    <source>
        <strain evidence="6 7">NBC_00319</strain>
    </source>
</reference>
<feature type="region of interest" description="Disordered" evidence="3">
    <location>
        <begin position="1"/>
        <end position="74"/>
    </location>
</feature>
<dbReference type="SUPFAM" id="SSF50156">
    <property type="entry name" value="PDZ domain-like"/>
    <property type="match status" value="1"/>
</dbReference>
<gene>
    <name evidence="6" type="ORF">OG579_05100</name>
</gene>
<dbReference type="Proteomes" id="UP001432128">
    <property type="component" value="Chromosome"/>
</dbReference>
<dbReference type="PANTHER" id="PTHR43343">
    <property type="entry name" value="PEPTIDASE S12"/>
    <property type="match status" value="1"/>
</dbReference>
<dbReference type="Pfam" id="PF13365">
    <property type="entry name" value="Trypsin_2"/>
    <property type="match status" value="1"/>
</dbReference>
<evidence type="ECO:0000313" key="6">
    <source>
        <dbReference type="EMBL" id="WUM21184.1"/>
    </source>
</evidence>
<organism evidence="6 7">
    <name type="scientific">Williamsia herbipolensis</name>
    <dbReference type="NCBI Taxonomy" id="1603258"/>
    <lineage>
        <taxon>Bacteria</taxon>
        <taxon>Bacillati</taxon>
        <taxon>Actinomycetota</taxon>
        <taxon>Actinomycetes</taxon>
        <taxon>Mycobacteriales</taxon>
        <taxon>Nocardiaceae</taxon>
        <taxon>Williamsia</taxon>
    </lineage>
</organism>
<dbReference type="EMBL" id="CP108021">
    <property type="protein sequence ID" value="WUM21184.1"/>
    <property type="molecule type" value="Genomic_DNA"/>
</dbReference>
<accession>A0AAU4K5C5</accession>
<keyword evidence="4" id="KW-1133">Transmembrane helix</keyword>
<keyword evidence="7" id="KW-1185">Reference proteome</keyword>
<keyword evidence="4" id="KW-0472">Membrane</keyword>
<feature type="transmembrane region" description="Helical" evidence="4">
    <location>
        <begin position="79"/>
        <end position="101"/>
    </location>
</feature>
<dbReference type="PROSITE" id="PS50106">
    <property type="entry name" value="PDZ"/>
    <property type="match status" value="1"/>
</dbReference>
<protein>
    <submittedName>
        <fullName evidence="6">Trypsin-like peptidase domain-containing protein</fullName>
    </submittedName>
</protein>
<keyword evidence="1" id="KW-0645">Protease</keyword>
<evidence type="ECO:0000259" key="5">
    <source>
        <dbReference type="PROSITE" id="PS50106"/>
    </source>
</evidence>
<dbReference type="KEGG" id="whr:OG579_05100"/>
<feature type="compositionally biased region" description="Low complexity" evidence="3">
    <location>
        <begin position="444"/>
        <end position="463"/>
    </location>
</feature>
<feature type="region of interest" description="Disordered" evidence="3">
    <location>
        <begin position="431"/>
        <end position="472"/>
    </location>
</feature>
<dbReference type="SUPFAM" id="SSF50494">
    <property type="entry name" value="Trypsin-like serine proteases"/>
    <property type="match status" value="1"/>
</dbReference>
<feature type="domain" description="PDZ" evidence="5">
    <location>
        <begin position="327"/>
        <end position="420"/>
    </location>
</feature>
<evidence type="ECO:0000313" key="7">
    <source>
        <dbReference type="Proteomes" id="UP001432128"/>
    </source>
</evidence>
<keyword evidence="4" id="KW-0812">Transmembrane</keyword>
<dbReference type="InterPro" id="IPR036034">
    <property type="entry name" value="PDZ_sf"/>
</dbReference>
<dbReference type="Gene3D" id="2.40.10.120">
    <property type="match status" value="1"/>
</dbReference>
<sequence>MHENPNDHQNPHDHSPAHADGDPYRSNPAYAAPPVYGSFPTYGAPQPDPGATAPFGTTPAATAATPPAPTPRHRSGTPVLVAVLAAGLIGGGLGAGGVALLDHRDSTPAALTSVPSSPRTVDASPGSVTYAAKVASKSTADIAVSGAQGTAVGSGIILTADGYTLTNNHVVSGVGDGGRIQVTLPDGSTHAATVTGVAPSYDLAVIKVSGVSNLTPATLGQSNGLQVGQQVVAVGSPENLSNTVTSGIISALSRTVTAGDESGSQVAVYNGLQTDTPINPGNSGGPLVNLQGQVVGVNSAVDTGQASSGGVQAFGLGFSIPVDTAKRVAEQLMQDGTATKPVLGVSGSLSQATNASQTSVNGARVGSVSADGAAARAGLRAGDVITAIDGSPISNYADLMAQVLRHQPGQQIPITVTDTSGKSEKLTVTLGSAKDDATTTVSTQSAPSQQGSPDQGSPQQDSPFGGLDPFGQ</sequence>
<evidence type="ECO:0000256" key="3">
    <source>
        <dbReference type="SAM" id="MobiDB-lite"/>
    </source>
</evidence>
<evidence type="ECO:0000256" key="1">
    <source>
        <dbReference type="ARBA" id="ARBA00022670"/>
    </source>
</evidence>
<dbReference type="SMART" id="SM00228">
    <property type="entry name" value="PDZ"/>
    <property type="match status" value="1"/>
</dbReference>
<dbReference type="InterPro" id="IPR009003">
    <property type="entry name" value="Peptidase_S1_PA"/>
</dbReference>
<proteinExistence type="predicted"/>
<dbReference type="Pfam" id="PF13180">
    <property type="entry name" value="PDZ_2"/>
    <property type="match status" value="1"/>
</dbReference>